<reference evidence="1" key="1">
    <citation type="submission" date="2024-03" db="EMBL/GenBank/DDBJ databases">
        <title>Deinococcus weizhi sp. nov., isolated from human skin.</title>
        <authorList>
            <person name="Wei Z."/>
            <person name="Tian F."/>
            <person name="Yang C."/>
            <person name="Xin L.T."/>
            <person name="Wen Z.J."/>
            <person name="Lan K.C."/>
            <person name="Yu L."/>
            <person name="Zhe W."/>
            <person name="Dan F.D."/>
            <person name="Jun W."/>
            <person name="Rui Z."/>
            <person name="Yong X.J."/>
            <person name="Ting Y."/>
            <person name="Wei X."/>
            <person name="Xu Z.G."/>
            <person name="Xin Z."/>
            <person name="Dong F.G."/>
            <person name="Ni X.M."/>
            <person name="Zheng M.G."/>
            <person name="Chun Y."/>
            <person name="Qian W.X."/>
        </authorList>
    </citation>
    <scope>NUCLEOTIDE SEQUENCE</scope>
    <source>
        <strain evidence="1">VB142</strain>
    </source>
</reference>
<accession>A0AAU6Q3Y8</accession>
<dbReference type="EMBL" id="CP149782">
    <property type="protein sequence ID" value="WYF45343.1"/>
    <property type="molecule type" value="Genomic_DNA"/>
</dbReference>
<name>A0AAU6Q3Y8_9DEIO</name>
<proteinExistence type="predicted"/>
<organism evidence="1">
    <name type="scientific">Deinococcus sp. VB142</name>
    <dbReference type="NCBI Taxonomy" id="3112952"/>
    <lineage>
        <taxon>Bacteria</taxon>
        <taxon>Thermotogati</taxon>
        <taxon>Deinococcota</taxon>
        <taxon>Deinococci</taxon>
        <taxon>Deinococcales</taxon>
        <taxon>Deinococcaceae</taxon>
        <taxon>Deinococcus</taxon>
    </lineage>
</organism>
<sequence length="147" mass="16091">MNNASASARASWGELFQLQADGTLKTLWKHNLVNTPGRILISPRGHVVTLDNWAGHGSPAHAIVIYDPQGKLVADLKFSQVVTDPKACPRCGSMDGPFITGGYRASFTSYGNADEWFLILRDDKGKRPTVSLKTGKLKTVWNGQKRP</sequence>
<gene>
    <name evidence="1" type="ORF">WDJ50_04235</name>
</gene>
<dbReference type="RefSeq" id="WP_339096564.1">
    <property type="nucleotide sequence ID" value="NZ_CP149782.1"/>
</dbReference>
<evidence type="ECO:0000313" key="1">
    <source>
        <dbReference type="EMBL" id="WYF45343.1"/>
    </source>
</evidence>
<protein>
    <recommendedName>
        <fullName evidence="2">Lectin</fullName>
    </recommendedName>
</protein>
<evidence type="ECO:0008006" key="2">
    <source>
        <dbReference type="Google" id="ProtNLM"/>
    </source>
</evidence>
<dbReference type="AlphaFoldDB" id="A0AAU6Q3Y8"/>